<evidence type="ECO:0000256" key="6">
    <source>
        <dbReference type="ARBA" id="ARBA00022692"/>
    </source>
</evidence>
<feature type="domain" description="Histidine kinase" evidence="11">
    <location>
        <begin position="224"/>
        <end position="426"/>
    </location>
</feature>
<dbReference type="InterPro" id="IPR050428">
    <property type="entry name" value="TCS_sensor_his_kinase"/>
</dbReference>
<dbReference type="Gene3D" id="3.30.565.10">
    <property type="entry name" value="Histidine kinase-like ATPase, C-terminal domain"/>
    <property type="match status" value="1"/>
</dbReference>
<dbReference type="Pfam" id="PF02518">
    <property type="entry name" value="HATPase_c"/>
    <property type="match status" value="1"/>
</dbReference>
<dbReference type="InterPro" id="IPR003661">
    <property type="entry name" value="HisK_dim/P_dom"/>
</dbReference>
<evidence type="ECO:0000313" key="12">
    <source>
        <dbReference type="EMBL" id="SMD10645.1"/>
    </source>
</evidence>
<evidence type="ECO:0000256" key="3">
    <source>
        <dbReference type="ARBA" id="ARBA00012438"/>
    </source>
</evidence>
<dbReference type="SUPFAM" id="SSF55874">
    <property type="entry name" value="ATPase domain of HSP90 chaperone/DNA topoisomerase II/histidine kinase"/>
    <property type="match status" value="1"/>
</dbReference>
<evidence type="ECO:0000313" key="13">
    <source>
        <dbReference type="Proteomes" id="UP000192418"/>
    </source>
</evidence>
<dbReference type="SMART" id="SM00388">
    <property type="entry name" value="HisKA"/>
    <property type="match status" value="1"/>
</dbReference>
<keyword evidence="13" id="KW-1185">Reference proteome</keyword>
<protein>
    <recommendedName>
        <fullName evidence="3">histidine kinase</fullName>
        <ecNumber evidence="3">2.7.13.3</ecNumber>
    </recommendedName>
</protein>
<comment type="catalytic activity">
    <reaction evidence="1">
        <text>ATP + protein L-histidine = ADP + protein N-phospho-L-histidine.</text>
        <dbReference type="EC" id="2.7.13.3"/>
    </reaction>
</comment>
<dbReference type="EMBL" id="FWXY01000035">
    <property type="protein sequence ID" value="SMD10645.1"/>
    <property type="molecule type" value="Genomic_DNA"/>
</dbReference>
<keyword evidence="9 10" id="KW-0472">Membrane</keyword>
<dbReference type="InterPro" id="IPR036890">
    <property type="entry name" value="HATPase_C_sf"/>
</dbReference>
<dbReference type="InterPro" id="IPR036097">
    <property type="entry name" value="HisK_dim/P_sf"/>
</dbReference>
<evidence type="ECO:0000259" key="11">
    <source>
        <dbReference type="PROSITE" id="PS50109"/>
    </source>
</evidence>
<dbReference type="PROSITE" id="PS50109">
    <property type="entry name" value="HIS_KIN"/>
    <property type="match status" value="1"/>
</dbReference>
<proteinExistence type="predicted"/>
<reference evidence="12 13" key="1">
    <citation type="submission" date="2017-04" db="EMBL/GenBank/DDBJ databases">
        <authorList>
            <person name="Afonso C.L."/>
            <person name="Miller P.J."/>
            <person name="Scott M.A."/>
            <person name="Spackman E."/>
            <person name="Goraichik I."/>
            <person name="Dimitrov K.M."/>
            <person name="Suarez D.L."/>
            <person name="Swayne D.E."/>
        </authorList>
    </citation>
    <scope>NUCLEOTIDE SEQUENCE [LARGE SCALE GENOMIC DNA]</scope>
    <source>
        <strain evidence="12 13">DSM 3385</strain>
    </source>
</reference>
<evidence type="ECO:0000256" key="7">
    <source>
        <dbReference type="ARBA" id="ARBA00022777"/>
    </source>
</evidence>
<evidence type="ECO:0000256" key="1">
    <source>
        <dbReference type="ARBA" id="ARBA00000085"/>
    </source>
</evidence>
<sequence>MKFYKSLRFRLLGSIFLFGVLLISLNASITFFVMGKTFSRLVNTLMETEVTSFLYQYENDRTAPLPHSRFVKMYKHIEQIPQRFQERVKSLPPGVHSIPPSKNHPPLHIAVIELPDQSQPYYMLFHGHEFFEENAFLRPFQILLISLGLLLAPAMLLGLFFYKMLLDPVTELIEKIKRLNPEKIPDQFAGKQCSNEVGMLTQTLENAMSRIKEFILREKQFTRDASHELRTPLTVIKGAVEIMEDQKETRENPLLKKPLTRIAHSVAGMETTINTFLWLAREDVDPPGTCHVAPVVEKAIADHRHLIDQKNIMVDLEICTDKVLSVKEEILYITISNLLRNAFNFTRRGTVFIKVANPYIEVRDTGMGIPKEKIACLTQPHIKSEQSKGFGLGLSIVSRLCIRYGWELCIESPAGQGTRVKILWQN</sequence>
<dbReference type="PRINTS" id="PR00344">
    <property type="entry name" value="BCTRLSENSOR"/>
</dbReference>
<evidence type="ECO:0000256" key="10">
    <source>
        <dbReference type="SAM" id="Phobius"/>
    </source>
</evidence>
<dbReference type="SUPFAM" id="SSF47384">
    <property type="entry name" value="Homodimeric domain of signal transducing histidine kinase"/>
    <property type="match status" value="1"/>
</dbReference>
<dbReference type="AlphaFoldDB" id="A0A1W2ELY3"/>
<dbReference type="Proteomes" id="UP000192418">
    <property type="component" value="Unassembled WGS sequence"/>
</dbReference>
<gene>
    <name evidence="12" type="ORF">SAMN02746065_13520</name>
</gene>
<evidence type="ECO:0000256" key="4">
    <source>
        <dbReference type="ARBA" id="ARBA00022553"/>
    </source>
</evidence>
<keyword evidence="4" id="KW-0597">Phosphoprotein</keyword>
<evidence type="ECO:0000256" key="2">
    <source>
        <dbReference type="ARBA" id="ARBA00004370"/>
    </source>
</evidence>
<evidence type="ECO:0000256" key="9">
    <source>
        <dbReference type="ARBA" id="ARBA00023136"/>
    </source>
</evidence>
<keyword evidence="5" id="KW-0808">Transferase</keyword>
<dbReference type="OrthoDB" id="9121563at2"/>
<dbReference type="Gene3D" id="1.10.287.130">
    <property type="match status" value="1"/>
</dbReference>
<dbReference type="SMART" id="SM00387">
    <property type="entry name" value="HATPase_c"/>
    <property type="match status" value="1"/>
</dbReference>
<dbReference type="RefSeq" id="WP_084071655.1">
    <property type="nucleotide sequence ID" value="NZ_FWXY01000035.1"/>
</dbReference>
<feature type="transmembrane region" description="Helical" evidence="10">
    <location>
        <begin position="140"/>
        <end position="162"/>
    </location>
</feature>
<comment type="subcellular location">
    <subcellularLocation>
        <location evidence="2">Membrane</location>
    </subcellularLocation>
</comment>
<dbReference type="Pfam" id="PF00512">
    <property type="entry name" value="HisKA"/>
    <property type="match status" value="1"/>
</dbReference>
<dbReference type="PANTHER" id="PTHR45436:SF16">
    <property type="entry name" value="HISTIDINE KINASE"/>
    <property type="match status" value="1"/>
</dbReference>
<organism evidence="12 13">
    <name type="scientific">Desulfocicer vacuolatum DSM 3385</name>
    <dbReference type="NCBI Taxonomy" id="1121400"/>
    <lineage>
        <taxon>Bacteria</taxon>
        <taxon>Pseudomonadati</taxon>
        <taxon>Thermodesulfobacteriota</taxon>
        <taxon>Desulfobacteria</taxon>
        <taxon>Desulfobacterales</taxon>
        <taxon>Desulfobacteraceae</taxon>
        <taxon>Desulfocicer</taxon>
    </lineage>
</organism>
<dbReference type="InterPro" id="IPR003594">
    <property type="entry name" value="HATPase_dom"/>
</dbReference>
<dbReference type="InterPro" id="IPR005467">
    <property type="entry name" value="His_kinase_dom"/>
</dbReference>
<evidence type="ECO:0000256" key="5">
    <source>
        <dbReference type="ARBA" id="ARBA00022679"/>
    </source>
</evidence>
<keyword evidence="8 10" id="KW-1133">Transmembrane helix</keyword>
<accession>A0A1W2ELY3</accession>
<dbReference type="CDD" id="cd00082">
    <property type="entry name" value="HisKA"/>
    <property type="match status" value="1"/>
</dbReference>
<dbReference type="STRING" id="1121400.SAMN02746065_13520"/>
<dbReference type="InterPro" id="IPR004358">
    <property type="entry name" value="Sig_transdc_His_kin-like_C"/>
</dbReference>
<feature type="transmembrane region" description="Helical" evidence="10">
    <location>
        <begin position="12"/>
        <end position="34"/>
    </location>
</feature>
<dbReference type="PANTHER" id="PTHR45436">
    <property type="entry name" value="SENSOR HISTIDINE KINASE YKOH"/>
    <property type="match status" value="1"/>
</dbReference>
<dbReference type="GO" id="GO:0005886">
    <property type="term" value="C:plasma membrane"/>
    <property type="evidence" value="ECO:0007669"/>
    <property type="project" value="TreeGrafter"/>
</dbReference>
<name>A0A1W2ELY3_9BACT</name>
<keyword evidence="6 10" id="KW-0812">Transmembrane</keyword>
<dbReference type="GO" id="GO:0000155">
    <property type="term" value="F:phosphorelay sensor kinase activity"/>
    <property type="evidence" value="ECO:0007669"/>
    <property type="project" value="InterPro"/>
</dbReference>
<evidence type="ECO:0000256" key="8">
    <source>
        <dbReference type="ARBA" id="ARBA00022989"/>
    </source>
</evidence>
<keyword evidence="7 12" id="KW-0418">Kinase</keyword>
<dbReference type="EC" id="2.7.13.3" evidence="3"/>